<dbReference type="SUPFAM" id="SSF159894">
    <property type="entry name" value="YgaC/TfoX-N like"/>
    <property type="match status" value="1"/>
</dbReference>
<proteinExistence type="predicted"/>
<dbReference type="RefSeq" id="WP_078606273.1">
    <property type="nucleotide sequence ID" value="NZ_MPZV01000005.1"/>
</dbReference>
<dbReference type="InterPro" id="IPR007076">
    <property type="entry name" value="TfoX_N"/>
</dbReference>
<name>A0ABX3MSV1_9RHOB</name>
<keyword evidence="3" id="KW-1185">Reference proteome</keyword>
<evidence type="ECO:0000313" key="3">
    <source>
        <dbReference type="Proteomes" id="UP000190787"/>
    </source>
</evidence>
<dbReference type="EMBL" id="MPZV01000005">
    <property type="protein sequence ID" value="OOY22770.1"/>
    <property type="molecule type" value="Genomic_DNA"/>
</dbReference>
<comment type="caution">
    <text evidence="2">The sequence shown here is derived from an EMBL/GenBank/DDBJ whole genome shotgun (WGS) entry which is preliminary data.</text>
</comment>
<gene>
    <name evidence="2" type="ORF">BMI91_19245</name>
</gene>
<organism evidence="2 3">
    <name type="scientific">Thioclava sediminum</name>
    <dbReference type="NCBI Taxonomy" id="1915319"/>
    <lineage>
        <taxon>Bacteria</taxon>
        <taxon>Pseudomonadati</taxon>
        <taxon>Pseudomonadota</taxon>
        <taxon>Alphaproteobacteria</taxon>
        <taxon>Rhodobacterales</taxon>
        <taxon>Paracoccaceae</taxon>
        <taxon>Thioclava</taxon>
    </lineage>
</organism>
<evidence type="ECO:0000259" key="1">
    <source>
        <dbReference type="Pfam" id="PF04993"/>
    </source>
</evidence>
<feature type="domain" description="TfoX N-terminal" evidence="1">
    <location>
        <begin position="17"/>
        <end position="91"/>
    </location>
</feature>
<accession>A0ABX3MSV1</accession>
<reference evidence="2 3" key="1">
    <citation type="submission" date="2016-11" db="EMBL/GenBank/DDBJ databases">
        <title>A multilocus sequence analysis scheme for characterization of bacteria in the genus Thioclava.</title>
        <authorList>
            <person name="Liu Y."/>
            <person name="Shao Z."/>
        </authorList>
    </citation>
    <scope>NUCLEOTIDE SEQUENCE [LARGE SCALE GENOMIC DNA]</scope>
    <source>
        <strain evidence="2 3">TAW-CT134</strain>
    </source>
</reference>
<dbReference type="Proteomes" id="UP000190787">
    <property type="component" value="Unassembled WGS sequence"/>
</dbReference>
<sequence length="114" mass="12760">MGTRPETEALLRDCLGDRIATRPMFGEYAVYMGGKTVALLCDDTLFVRQLPEATRYLEDSGHAPVAGKPYPRAKDHWQIDPDLWEDTEWLVGLLSVIEAALPAPKPKRKPKPKA</sequence>
<protein>
    <recommendedName>
        <fullName evidence="1">TfoX N-terminal domain-containing protein</fullName>
    </recommendedName>
</protein>
<dbReference type="Gene3D" id="3.30.1460.30">
    <property type="entry name" value="YgaC/TfoX-N like chaperone"/>
    <property type="match status" value="1"/>
</dbReference>
<evidence type="ECO:0000313" key="2">
    <source>
        <dbReference type="EMBL" id="OOY22770.1"/>
    </source>
</evidence>
<dbReference type="Pfam" id="PF04993">
    <property type="entry name" value="TfoX_N"/>
    <property type="match status" value="1"/>
</dbReference>